<dbReference type="Proteomes" id="UP001275440">
    <property type="component" value="Unassembled WGS sequence"/>
</dbReference>
<name>A0ABU3WLU9_9NOCA</name>
<dbReference type="CDD" id="cd01127">
    <property type="entry name" value="TrwB_TraG_TraD_VirD4"/>
    <property type="match status" value="1"/>
</dbReference>
<sequence length="1073" mass="114008">MQATSEPVQRATDDERRALASIRLSWAPTPDDVWQPQADLHVPGLHDPVIGTVMSAFDDARNSPSASPLGVVVRGQAGSGKTHLLGHVRERVQSEDGYFFLIGLIDASDFWRSTVVGMLDNLGRPASEHGTQLRLLLWRLATIAHITRAQRRAIVGDAVLDRTVLDDFVMALAKVRPQLMRQCRRTARALALYAAADLDLQDVGESFLLSVEEMTPGERNRWGIGPAVALPQEIARDISLLLAETGPTVLAVDQIDTLIAQSHRTLGGSAEASADSALEDIAHGLMSLRETLKRTVSVVSCTPGAWTLIEDRATATVRDRFRVDRPLKGLPTPDIARALLEKRFRSGYGSVGFEAPYPTWPVTDAALAGTPDITPRELLKQVDAHIRRCLDRDSVIEMTDFGRPVGEEPDETPEVSGDVDLTALDARFEALVAGAAADDAVDAGSEDTVVPRLLAAGLDAWIREAGAPDGAFQRDPLPGAKPALHARLRRTLDAATEDEEHWAFRAVSSTNAVASMNRIQKACTAAGLAGSMPRRRLFLLRNEPWSGGAKTQATVASFDAAGGRTLPLSRDDIRTLTALHGLLEANPDRLDEWLASRRPAHEVGVFRAALDVAGADGASPGPAAEPAPATGTGTSESAALPDASVVDEPEAGPADSVEVPSIPVGTAVAGGAEVRIPLEALRKHTAIFAGSGSGKTVLIRRLVEECALHGVSSIILDPNNDLSRLGTSWPAGSRGWTPGDEIKAADYLNNTEVLVWTPRRSNGLPLSFQPLPDFPSVVDDRDEFGAAIDSAVAALAPRARADGRTAAAGKAQAVLKQALEYFGRGSSGGLDDFVALLEELPEDISNLKNAEKIAADLAENLKAAMATDPMFGGIGTAVDPGVLLTPSPGRRARVSVVNLSGLPSDSQRQGFVNQLQMALFAWIKKNPAGDRPLGGLFVMDEAQTFAPSGQTTACTQSTLALASQARKYGLGLVFATQAPKGLNNRIPGNAATQFYGLLNSPAQIDAAKEMAAVKGGTVPDIGRLPAGQFYAAVEGAEFRKTQTPLCLTYHPKSPPTEEEVLELARASAPIRYE</sequence>
<feature type="domain" description="AAA+ ATPase" evidence="2">
    <location>
        <begin position="681"/>
        <end position="998"/>
    </location>
</feature>
<feature type="region of interest" description="Disordered" evidence="1">
    <location>
        <begin position="616"/>
        <end position="639"/>
    </location>
</feature>
<dbReference type="InterPro" id="IPR027417">
    <property type="entry name" value="P-loop_NTPase"/>
</dbReference>
<evidence type="ECO:0000256" key="1">
    <source>
        <dbReference type="SAM" id="MobiDB-lite"/>
    </source>
</evidence>
<dbReference type="InterPro" id="IPR051162">
    <property type="entry name" value="T4SS_component"/>
</dbReference>
<dbReference type="InterPro" id="IPR003593">
    <property type="entry name" value="AAA+_ATPase"/>
</dbReference>
<reference evidence="3 4" key="1">
    <citation type="submission" date="2019-10" db="EMBL/GenBank/DDBJ databases">
        <title>Draft Genome Assembly of Rhodococcus zopfii DSM44189.</title>
        <authorList>
            <person name="Sutton J.M."/>
            <person name="Akob D.M."/>
            <person name="Bushman T.J."/>
        </authorList>
    </citation>
    <scope>NUCLEOTIDE SEQUENCE [LARGE SCALE GENOMIC DNA]</scope>
    <source>
        <strain evidence="3 4">DSM 44189</strain>
    </source>
</reference>
<accession>A0ABU3WLU9</accession>
<evidence type="ECO:0000313" key="4">
    <source>
        <dbReference type="Proteomes" id="UP001275440"/>
    </source>
</evidence>
<dbReference type="EMBL" id="WBMO01000001">
    <property type="protein sequence ID" value="MDV2474413.1"/>
    <property type="molecule type" value="Genomic_DNA"/>
</dbReference>
<dbReference type="PANTHER" id="PTHR30121:SF6">
    <property type="entry name" value="SLR6007 PROTEIN"/>
    <property type="match status" value="1"/>
</dbReference>
<feature type="domain" description="AAA+ ATPase" evidence="2">
    <location>
        <begin position="67"/>
        <end position="327"/>
    </location>
</feature>
<dbReference type="SMART" id="SM00382">
    <property type="entry name" value="AAA"/>
    <property type="match status" value="2"/>
</dbReference>
<organism evidence="3 4">
    <name type="scientific">Rhodococcus zopfii</name>
    <dbReference type="NCBI Taxonomy" id="43772"/>
    <lineage>
        <taxon>Bacteria</taxon>
        <taxon>Bacillati</taxon>
        <taxon>Actinomycetota</taxon>
        <taxon>Actinomycetes</taxon>
        <taxon>Mycobacteriales</taxon>
        <taxon>Nocardiaceae</taxon>
        <taxon>Rhodococcus</taxon>
    </lineage>
</organism>
<dbReference type="PANTHER" id="PTHR30121">
    <property type="entry name" value="UNCHARACTERIZED PROTEIN YJGR-RELATED"/>
    <property type="match status" value="1"/>
</dbReference>
<comment type="caution">
    <text evidence="3">The sequence shown here is derived from an EMBL/GenBank/DDBJ whole genome shotgun (WGS) entry which is preliminary data.</text>
</comment>
<dbReference type="Pfam" id="PF01935">
    <property type="entry name" value="DUF87"/>
    <property type="match status" value="1"/>
</dbReference>
<evidence type="ECO:0000313" key="3">
    <source>
        <dbReference type="EMBL" id="MDV2474413.1"/>
    </source>
</evidence>
<protein>
    <submittedName>
        <fullName evidence="3">DUF87 domain-containing protein</fullName>
    </submittedName>
</protein>
<dbReference type="SUPFAM" id="SSF52540">
    <property type="entry name" value="P-loop containing nucleoside triphosphate hydrolases"/>
    <property type="match status" value="1"/>
</dbReference>
<proteinExistence type="predicted"/>
<evidence type="ECO:0000259" key="2">
    <source>
        <dbReference type="SMART" id="SM00382"/>
    </source>
</evidence>
<keyword evidence="4" id="KW-1185">Reference proteome</keyword>
<dbReference type="InterPro" id="IPR002789">
    <property type="entry name" value="HerA_central"/>
</dbReference>
<gene>
    <name evidence="3" type="ORF">F8M49_01455</name>
</gene>
<dbReference type="Gene3D" id="3.40.50.300">
    <property type="entry name" value="P-loop containing nucleotide triphosphate hydrolases"/>
    <property type="match status" value="2"/>
</dbReference>
<feature type="compositionally biased region" description="Low complexity" evidence="1">
    <location>
        <begin position="616"/>
        <end position="634"/>
    </location>
</feature>